<keyword evidence="7 11" id="KW-0479">Metal-binding</keyword>
<dbReference type="AlphaFoldDB" id="A0A1V4I7A2"/>
<accession>A0A1V4I7A2</accession>
<feature type="binding site" evidence="11">
    <location>
        <position position="230"/>
    </location>
    <ligand>
        <name>Mg(2+)</name>
        <dbReference type="ChEBI" id="CHEBI:18420"/>
        <label>1</label>
    </ligand>
</feature>
<dbReference type="PANTHER" id="PTHR48408:SF1">
    <property type="entry name" value="XYLOSE ISOMERASE"/>
    <property type="match status" value="1"/>
</dbReference>
<feature type="active site" evidence="11">
    <location>
        <position position="102"/>
    </location>
</feature>
<dbReference type="NCBIfam" id="TIGR02630">
    <property type="entry name" value="xylose_isom_A"/>
    <property type="match status" value="1"/>
</dbReference>
<dbReference type="Gene3D" id="3.20.20.150">
    <property type="entry name" value="Divalent-metal-dependent TIM barrel enzymes"/>
    <property type="match status" value="1"/>
</dbReference>
<dbReference type="EMBL" id="MZGW01000003">
    <property type="protein sequence ID" value="OPJ55846.1"/>
    <property type="molecule type" value="Genomic_DNA"/>
</dbReference>
<dbReference type="InterPro" id="IPR001998">
    <property type="entry name" value="Xylose_isomerase"/>
</dbReference>
<feature type="binding site" evidence="11">
    <location>
        <position position="305"/>
    </location>
    <ligand>
        <name>Mg(2+)</name>
        <dbReference type="ChEBI" id="CHEBI:18420"/>
        <label>2</label>
    </ligand>
</feature>
<evidence type="ECO:0000256" key="1">
    <source>
        <dbReference type="ARBA" id="ARBA00004496"/>
    </source>
</evidence>
<protein>
    <recommendedName>
        <fullName evidence="5 11">Xylose isomerase</fullName>
        <ecNumber evidence="4 11">5.3.1.5</ecNumber>
    </recommendedName>
</protein>
<evidence type="ECO:0000256" key="8">
    <source>
        <dbReference type="ARBA" id="ARBA00023235"/>
    </source>
</evidence>
<comment type="subunit">
    <text evidence="3 11 13">Homotetramer.</text>
</comment>
<dbReference type="STRING" id="29349.CLOTH_10240"/>
<feature type="binding site" evidence="11">
    <location>
        <position position="266"/>
    </location>
    <ligand>
        <name>Mg(2+)</name>
        <dbReference type="ChEBI" id="CHEBI:18420"/>
        <label>2</label>
    </ligand>
</feature>
<dbReference type="PANTHER" id="PTHR48408">
    <property type="match status" value="1"/>
</dbReference>
<dbReference type="RefSeq" id="WP_079411835.1">
    <property type="nucleotide sequence ID" value="NZ_MZGW01000003.1"/>
</dbReference>
<evidence type="ECO:0000256" key="2">
    <source>
        <dbReference type="ARBA" id="ARBA00005765"/>
    </source>
</evidence>
<evidence type="ECO:0000256" key="3">
    <source>
        <dbReference type="ARBA" id="ARBA00011881"/>
    </source>
</evidence>
<keyword evidence="11" id="KW-0460">Magnesium</keyword>
<dbReference type="SUPFAM" id="SSF51658">
    <property type="entry name" value="Xylose isomerase-like"/>
    <property type="match status" value="1"/>
</dbReference>
<dbReference type="HAMAP" id="MF_00455">
    <property type="entry name" value="Xylose_isom_A"/>
    <property type="match status" value="1"/>
</dbReference>
<feature type="binding site" evidence="11">
    <location>
        <position position="307"/>
    </location>
    <ligand>
        <name>Mg(2+)</name>
        <dbReference type="ChEBI" id="CHEBI:18420"/>
        <label>2</label>
    </ligand>
</feature>
<evidence type="ECO:0000256" key="12">
    <source>
        <dbReference type="RuleBase" id="RU000609"/>
    </source>
</evidence>
<evidence type="ECO:0000256" key="13">
    <source>
        <dbReference type="RuleBase" id="RU000610"/>
    </source>
</evidence>
<evidence type="ECO:0000256" key="9">
    <source>
        <dbReference type="ARBA" id="ARBA00023277"/>
    </source>
</evidence>
<feature type="active site" evidence="11">
    <location>
        <position position="99"/>
    </location>
</feature>
<evidence type="ECO:0000256" key="7">
    <source>
        <dbReference type="ARBA" id="ARBA00022723"/>
    </source>
</evidence>
<dbReference type="GO" id="GO:0005737">
    <property type="term" value="C:cytoplasm"/>
    <property type="evidence" value="ECO:0007669"/>
    <property type="project" value="UniProtKB-SubCell"/>
</dbReference>
<comment type="catalytic activity">
    <reaction evidence="10 11 12">
        <text>alpha-D-xylose = alpha-D-xylulofuranose</text>
        <dbReference type="Rhea" id="RHEA:22816"/>
        <dbReference type="ChEBI" id="CHEBI:28518"/>
        <dbReference type="ChEBI" id="CHEBI:188998"/>
        <dbReference type="EC" id="5.3.1.5"/>
    </reaction>
</comment>
<dbReference type="Proteomes" id="UP000190140">
    <property type="component" value="Unassembled WGS sequence"/>
</dbReference>
<dbReference type="FunFam" id="3.20.20.150:FF:000002">
    <property type="entry name" value="Xylose isomerase"/>
    <property type="match status" value="1"/>
</dbReference>
<feature type="binding site" evidence="11">
    <location>
        <position position="337"/>
    </location>
    <ligand>
        <name>Mg(2+)</name>
        <dbReference type="ChEBI" id="CHEBI:18420"/>
        <label>1</label>
    </ligand>
</feature>
<comment type="subcellular location">
    <subcellularLocation>
        <location evidence="1 11 13">Cytoplasm</location>
    </subcellularLocation>
</comment>
<comment type="similarity">
    <text evidence="2 11 12">Belongs to the xylose isomerase family.</text>
</comment>
<dbReference type="PROSITE" id="PS51415">
    <property type="entry name" value="XYLOSE_ISOMERASE"/>
    <property type="match status" value="1"/>
</dbReference>
<evidence type="ECO:0000256" key="4">
    <source>
        <dbReference type="ARBA" id="ARBA00011958"/>
    </source>
</evidence>
<keyword evidence="9 11" id="KW-0119">Carbohydrate metabolism</keyword>
<reference evidence="14 15" key="1">
    <citation type="submission" date="2017-03" db="EMBL/GenBank/DDBJ databases">
        <title>Genome sequence of Clostridium thermoalcaliphilum DSM 7309.</title>
        <authorList>
            <person name="Poehlein A."/>
            <person name="Daniel R."/>
        </authorList>
    </citation>
    <scope>NUCLEOTIDE SEQUENCE [LARGE SCALE GENOMIC DNA]</scope>
    <source>
        <strain evidence="14 15">DSM 7309</strain>
    </source>
</reference>
<gene>
    <name evidence="11 14" type="primary">xylA</name>
    <name evidence="14" type="ORF">CLOTH_10240</name>
</gene>
<keyword evidence="15" id="KW-1185">Reference proteome</keyword>
<evidence type="ECO:0000313" key="14">
    <source>
        <dbReference type="EMBL" id="OPJ55846.1"/>
    </source>
</evidence>
<evidence type="ECO:0000256" key="10">
    <source>
        <dbReference type="ARBA" id="ARBA00033659"/>
    </source>
</evidence>
<proteinExistence type="inferred from homology"/>
<comment type="cofactor">
    <cofactor evidence="11">
        <name>Mg(2+)</name>
        <dbReference type="ChEBI" id="CHEBI:18420"/>
    </cofactor>
    <text evidence="11">Binds 2 magnesium ions per subunit.</text>
</comment>
<name>A0A1V4I7A2_9FIRM</name>
<dbReference type="PRINTS" id="PR00688">
    <property type="entry name" value="XYLOSISMRASE"/>
</dbReference>
<keyword evidence="11" id="KW-0963">Cytoplasm</keyword>
<feature type="binding site" evidence="11">
    <location>
        <position position="266"/>
    </location>
    <ligand>
        <name>Mg(2+)</name>
        <dbReference type="ChEBI" id="CHEBI:18420"/>
        <label>1</label>
    </ligand>
</feature>
<feature type="binding site" evidence="11">
    <location>
        <position position="294"/>
    </location>
    <ligand>
        <name>Mg(2+)</name>
        <dbReference type="ChEBI" id="CHEBI:18420"/>
        <label>1</label>
    </ligand>
</feature>
<sequence length="444" mass="50689">MNYFENINKVSYEGANSTNPFAFKYYNPDEIINGKKMKELLRFSVAYWHTFVGDGSDPFGQGTMIRSWDKYKGMDLAKARVEAAFEIFEKLDVPFFCFHDVDIAPEGDNLRETYRNLDEIVAIMKEYMKTSKTKLLWNTANLFSHSRWVHGGATSPNADVYAYAAAKVKKSLEIGKELGAENYVFWGGREGYETILNTNMKLELDNLARFYHMAKDYAKEIGFNAQFLIEPKPKEPTKHQYDFDVATSLAFLKSYGLEDYFKFNIEANHATLAGHTFEHELHVARINGMLGSVDANQGDMLLGWDTDEFPTDLYSTTLAMYEILKNDGLGTGGLNFDAKVRRASFDVEDLFYAHIAGMDAFAIGTKVAKRLIEDRVLDDFIEERYSSFKEGIGLEIVEGKADFHKLEKYALQLGEIKNKSGRQEKLKGIINKYLLEVYAQLIKD</sequence>
<dbReference type="InterPro" id="IPR036237">
    <property type="entry name" value="Xyl_isomerase-like_sf"/>
</dbReference>
<keyword evidence="6 11" id="KW-0859">Xylose metabolism</keyword>
<dbReference type="GO" id="GO:0042732">
    <property type="term" value="P:D-xylose metabolic process"/>
    <property type="evidence" value="ECO:0007669"/>
    <property type="project" value="UniProtKB-UniRule"/>
</dbReference>
<evidence type="ECO:0000256" key="5">
    <source>
        <dbReference type="ARBA" id="ARBA00018232"/>
    </source>
</evidence>
<comment type="caution">
    <text evidence="14">The sequence shown here is derived from an EMBL/GenBank/DDBJ whole genome shotgun (WGS) entry which is preliminary data.</text>
</comment>
<evidence type="ECO:0000313" key="15">
    <source>
        <dbReference type="Proteomes" id="UP000190140"/>
    </source>
</evidence>
<dbReference type="GO" id="GO:0009045">
    <property type="term" value="F:xylose isomerase activity"/>
    <property type="evidence" value="ECO:0007669"/>
    <property type="project" value="UniProtKB-UniRule"/>
</dbReference>
<dbReference type="OrthoDB" id="9763981at2"/>
<dbReference type="GO" id="GO:0000287">
    <property type="term" value="F:magnesium ion binding"/>
    <property type="evidence" value="ECO:0007669"/>
    <property type="project" value="UniProtKB-UniRule"/>
</dbReference>
<organism evidence="14 15">
    <name type="scientific">Alkalithermobacter paradoxus</name>
    <dbReference type="NCBI Taxonomy" id="29349"/>
    <lineage>
        <taxon>Bacteria</taxon>
        <taxon>Bacillati</taxon>
        <taxon>Bacillota</taxon>
        <taxon>Clostridia</taxon>
        <taxon>Peptostreptococcales</taxon>
        <taxon>Tepidibacteraceae</taxon>
        <taxon>Alkalithermobacter</taxon>
    </lineage>
</organism>
<dbReference type="EC" id="5.3.1.5" evidence="4 11"/>
<evidence type="ECO:0000256" key="11">
    <source>
        <dbReference type="HAMAP-Rule" id="MF_00455"/>
    </source>
</evidence>
<dbReference type="InterPro" id="IPR013452">
    <property type="entry name" value="Xylose_isom_bac"/>
</dbReference>
<keyword evidence="8 11" id="KW-0413">Isomerase</keyword>
<evidence type="ECO:0000256" key="6">
    <source>
        <dbReference type="ARBA" id="ARBA00022629"/>
    </source>
</evidence>
<dbReference type="NCBIfam" id="NF003998">
    <property type="entry name" value="PRK05474.1"/>
    <property type="match status" value="1"/>
</dbReference>
<feature type="binding site" evidence="11">
    <location>
        <position position="269"/>
    </location>
    <ligand>
        <name>Mg(2+)</name>
        <dbReference type="ChEBI" id="CHEBI:18420"/>
        <label>2</label>
    </ligand>
</feature>